<dbReference type="EMBL" id="QXED01000003">
    <property type="protein sequence ID" value="RIV23635.1"/>
    <property type="molecule type" value="Genomic_DNA"/>
</dbReference>
<keyword evidence="1" id="KW-1133">Transmembrane helix</keyword>
<dbReference type="RefSeq" id="WP_119667851.1">
    <property type="nucleotide sequence ID" value="NZ_QXED01000003.1"/>
</dbReference>
<name>A0A418MB85_9BACT</name>
<reference evidence="2 3" key="1">
    <citation type="submission" date="2018-08" db="EMBL/GenBank/DDBJ databases">
        <title>Fibrisoma montanum sp. nov., isolated from Danxia mountain soil.</title>
        <authorList>
            <person name="Huang Y."/>
        </authorList>
    </citation>
    <scope>NUCLEOTIDE SEQUENCE [LARGE SCALE GENOMIC DNA]</scope>
    <source>
        <strain evidence="2 3">HYT19</strain>
    </source>
</reference>
<dbReference type="Proteomes" id="UP000283523">
    <property type="component" value="Unassembled WGS sequence"/>
</dbReference>
<dbReference type="AlphaFoldDB" id="A0A418MB85"/>
<protein>
    <submittedName>
        <fullName evidence="2">Uncharacterized protein</fullName>
    </submittedName>
</protein>
<keyword evidence="1" id="KW-0812">Transmembrane</keyword>
<comment type="caution">
    <text evidence="2">The sequence shown here is derived from an EMBL/GenBank/DDBJ whole genome shotgun (WGS) entry which is preliminary data.</text>
</comment>
<feature type="transmembrane region" description="Helical" evidence="1">
    <location>
        <begin position="41"/>
        <end position="59"/>
    </location>
</feature>
<gene>
    <name evidence="2" type="ORF">DYU11_11680</name>
</gene>
<accession>A0A418MB85</accession>
<proteinExistence type="predicted"/>
<sequence>MFHPSHSASLLLVTLLVVIVWTALVIRRLGYRPGRRYRPTLGFRLGNLAGLVMLIWSTLKNRTV</sequence>
<organism evidence="2 3">
    <name type="scientific">Fibrisoma montanum</name>
    <dbReference type="NCBI Taxonomy" id="2305895"/>
    <lineage>
        <taxon>Bacteria</taxon>
        <taxon>Pseudomonadati</taxon>
        <taxon>Bacteroidota</taxon>
        <taxon>Cytophagia</taxon>
        <taxon>Cytophagales</taxon>
        <taxon>Spirosomataceae</taxon>
        <taxon>Fibrisoma</taxon>
    </lineage>
</organism>
<evidence type="ECO:0000256" key="1">
    <source>
        <dbReference type="SAM" id="Phobius"/>
    </source>
</evidence>
<evidence type="ECO:0000313" key="2">
    <source>
        <dbReference type="EMBL" id="RIV23635.1"/>
    </source>
</evidence>
<feature type="transmembrane region" description="Helical" evidence="1">
    <location>
        <begin position="6"/>
        <end position="29"/>
    </location>
</feature>
<keyword evidence="1" id="KW-0472">Membrane</keyword>
<keyword evidence="3" id="KW-1185">Reference proteome</keyword>
<evidence type="ECO:0000313" key="3">
    <source>
        <dbReference type="Proteomes" id="UP000283523"/>
    </source>
</evidence>